<accession>A0A654LXJ4</accession>
<protein>
    <recommendedName>
        <fullName evidence="3">CHAD domain protein</fullName>
    </recommendedName>
</protein>
<proteinExistence type="predicted"/>
<evidence type="ECO:0000313" key="1">
    <source>
        <dbReference type="EMBL" id="ALI35043.1"/>
    </source>
</evidence>
<sequence>MYKYKYRSLRTMGSKSTMSSSQLILPYIENFQKNFADIKSKSSFYLKTNTEKDFFDLNHDIKKLEYNLLIFPKKIRDQKDLKTMRRISKSLSKVEGDLRAYDLIDKEILNKKGSSRDQNHIKNFENILKVRKQNLLSESNSIIQKIESVNLPIIDMQFDDRSLHKRTKKLSANVDKLTRGIGKKVMKFDSDNIIVPKNNNVSKNIFKLQKRCEKLKLTLDILTHLPQQSDIRDGGYQNTENVVIKNCNKIHRLLQDINSINYATSLLKQAGSEHYMMKAVDKVNDDLQEKQRQFIDMCKHFSENKTASVNDTKIDTQPKNV</sequence>
<dbReference type="AlphaFoldDB" id="A0A654LXJ4"/>
<reference evidence="2" key="1">
    <citation type="submission" date="2015-10" db="EMBL/GenBank/DDBJ databases">
        <title>Niche specialization of a soil ammonia-oxidizing archaeon, Candidatus Nitrosocosmicus oleophilus.</title>
        <authorList>
            <person name="Jung M.-Y."/>
            <person name="Rhee S.-K."/>
        </authorList>
    </citation>
    <scope>NUCLEOTIDE SEQUENCE [LARGE SCALE GENOMIC DNA]</scope>
    <source>
        <strain evidence="2">MY3</strain>
    </source>
</reference>
<organism evidence="1 2">
    <name type="scientific">Candidatus Nitrosocosmicus oleophilus</name>
    <dbReference type="NCBI Taxonomy" id="1353260"/>
    <lineage>
        <taxon>Archaea</taxon>
        <taxon>Nitrososphaerota</taxon>
        <taxon>Nitrososphaeria</taxon>
        <taxon>Nitrososphaerales</taxon>
        <taxon>Nitrososphaeraceae</taxon>
        <taxon>Candidatus Nitrosocosmicus</taxon>
    </lineage>
</organism>
<dbReference type="EMBL" id="CP012850">
    <property type="protein sequence ID" value="ALI35043.1"/>
    <property type="molecule type" value="Genomic_DNA"/>
</dbReference>
<dbReference type="Proteomes" id="UP000058925">
    <property type="component" value="Chromosome"/>
</dbReference>
<dbReference type="KEGG" id="taa:NMY3_00834"/>
<name>A0A654LXJ4_9ARCH</name>
<evidence type="ECO:0008006" key="3">
    <source>
        <dbReference type="Google" id="ProtNLM"/>
    </source>
</evidence>
<evidence type="ECO:0000313" key="2">
    <source>
        <dbReference type="Proteomes" id="UP000058925"/>
    </source>
</evidence>
<keyword evidence="2" id="KW-1185">Reference proteome</keyword>
<gene>
    <name evidence="1" type="ORF">NMY3_00834</name>
</gene>